<dbReference type="InterPro" id="IPR036249">
    <property type="entry name" value="Thioredoxin-like_sf"/>
</dbReference>
<dbReference type="SUPFAM" id="SSF52833">
    <property type="entry name" value="Thioredoxin-like"/>
    <property type="match status" value="1"/>
</dbReference>
<feature type="domain" description="GST C-terminal" evidence="2">
    <location>
        <begin position="84"/>
        <end position="208"/>
    </location>
</feature>
<proteinExistence type="predicted"/>
<dbReference type="STRING" id="1156394.T0Q6V4"/>
<dbReference type="InParanoid" id="T0Q6V4"/>
<dbReference type="InterPro" id="IPR036282">
    <property type="entry name" value="Glutathione-S-Trfase_C_sf"/>
</dbReference>
<reference evidence="3 4" key="1">
    <citation type="submission" date="2012-04" db="EMBL/GenBank/DDBJ databases">
        <title>The Genome Sequence of Saprolegnia declina VS20.</title>
        <authorList>
            <consortium name="The Broad Institute Genome Sequencing Platform"/>
            <person name="Russ C."/>
            <person name="Nusbaum C."/>
            <person name="Tyler B."/>
            <person name="van West P."/>
            <person name="Dieguez-Uribeondo J."/>
            <person name="de Bruijn I."/>
            <person name="Tripathy S."/>
            <person name="Jiang R."/>
            <person name="Young S.K."/>
            <person name="Zeng Q."/>
            <person name="Gargeya S."/>
            <person name="Fitzgerald M."/>
            <person name="Haas B."/>
            <person name="Abouelleil A."/>
            <person name="Alvarado L."/>
            <person name="Arachchi H.M."/>
            <person name="Berlin A."/>
            <person name="Chapman S.B."/>
            <person name="Goldberg J."/>
            <person name="Griggs A."/>
            <person name="Gujja S."/>
            <person name="Hansen M."/>
            <person name="Howarth C."/>
            <person name="Imamovic A."/>
            <person name="Larimer J."/>
            <person name="McCowen C."/>
            <person name="Montmayeur A."/>
            <person name="Murphy C."/>
            <person name="Neiman D."/>
            <person name="Pearson M."/>
            <person name="Priest M."/>
            <person name="Roberts A."/>
            <person name="Saif S."/>
            <person name="Shea T."/>
            <person name="Sisk P."/>
            <person name="Sykes S."/>
            <person name="Wortman J."/>
            <person name="Nusbaum C."/>
            <person name="Birren B."/>
        </authorList>
    </citation>
    <scope>NUCLEOTIDE SEQUENCE [LARGE SCALE GENOMIC DNA]</scope>
    <source>
        <strain evidence="3 4">VS20</strain>
    </source>
</reference>
<dbReference type="GO" id="GO:0004364">
    <property type="term" value="F:glutathione transferase activity"/>
    <property type="evidence" value="ECO:0007669"/>
    <property type="project" value="TreeGrafter"/>
</dbReference>
<protein>
    <recommendedName>
        <fullName evidence="5">Glutathione S-transferase</fullName>
    </recommendedName>
</protein>
<dbReference type="CDD" id="cd03192">
    <property type="entry name" value="GST_C_Sigma_like"/>
    <property type="match status" value="1"/>
</dbReference>
<dbReference type="InterPro" id="IPR040079">
    <property type="entry name" value="Glutathione_S-Trfase"/>
</dbReference>
<dbReference type="Gene3D" id="3.40.30.10">
    <property type="entry name" value="Glutaredoxin"/>
    <property type="match status" value="1"/>
</dbReference>
<dbReference type="CDD" id="cd03039">
    <property type="entry name" value="GST_N_Sigma_like"/>
    <property type="match status" value="1"/>
</dbReference>
<evidence type="ECO:0008006" key="5">
    <source>
        <dbReference type="Google" id="ProtNLM"/>
    </source>
</evidence>
<dbReference type="EMBL" id="JH767158">
    <property type="protein sequence ID" value="EQC33579.1"/>
    <property type="molecule type" value="Genomic_DNA"/>
</dbReference>
<dbReference type="SFLD" id="SFLDG00363">
    <property type="entry name" value="AMPS_(cytGST):_Alpha-__Mu-__Pi"/>
    <property type="match status" value="1"/>
</dbReference>
<dbReference type="SUPFAM" id="SSF47616">
    <property type="entry name" value="GST C-terminal domain-like"/>
    <property type="match status" value="1"/>
</dbReference>
<dbReference type="VEuPathDB" id="FungiDB:SDRG_08687"/>
<dbReference type="Pfam" id="PF14497">
    <property type="entry name" value="GST_C_3"/>
    <property type="match status" value="1"/>
</dbReference>
<dbReference type="OMA" id="LELYLMW"/>
<dbReference type="InterPro" id="IPR004045">
    <property type="entry name" value="Glutathione_S-Trfase_N"/>
</dbReference>
<dbReference type="InterPro" id="IPR004046">
    <property type="entry name" value="GST_C"/>
</dbReference>
<evidence type="ECO:0000313" key="4">
    <source>
        <dbReference type="Proteomes" id="UP000030762"/>
    </source>
</evidence>
<dbReference type="GeneID" id="19949414"/>
<dbReference type="OrthoDB" id="420389at2759"/>
<evidence type="ECO:0000259" key="1">
    <source>
        <dbReference type="PROSITE" id="PS50404"/>
    </source>
</evidence>
<dbReference type="SFLD" id="SFLDS00019">
    <property type="entry name" value="Glutathione_Transferase_(cytos"/>
    <property type="match status" value="1"/>
</dbReference>
<dbReference type="PROSITE" id="PS50405">
    <property type="entry name" value="GST_CTER"/>
    <property type="match status" value="1"/>
</dbReference>
<accession>T0Q6V4</accession>
<dbReference type="SFLD" id="SFLDG01205">
    <property type="entry name" value="AMPS.1"/>
    <property type="match status" value="1"/>
</dbReference>
<dbReference type="PANTHER" id="PTHR11571">
    <property type="entry name" value="GLUTATHIONE S-TRANSFERASE"/>
    <property type="match status" value="1"/>
</dbReference>
<keyword evidence="4" id="KW-1185">Reference proteome</keyword>
<evidence type="ECO:0000313" key="3">
    <source>
        <dbReference type="EMBL" id="EQC33579.1"/>
    </source>
</evidence>
<dbReference type="GO" id="GO:0006749">
    <property type="term" value="P:glutathione metabolic process"/>
    <property type="evidence" value="ECO:0007669"/>
    <property type="project" value="TreeGrafter"/>
</dbReference>
<dbReference type="Proteomes" id="UP000030762">
    <property type="component" value="Unassembled WGS sequence"/>
</dbReference>
<dbReference type="RefSeq" id="XP_008612802.1">
    <property type="nucleotide sequence ID" value="XM_008614580.1"/>
</dbReference>
<dbReference type="eggNOG" id="KOG1695">
    <property type="taxonomic scope" value="Eukaryota"/>
</dbReference>
<gene>
    <name evidence="3" type="ORF">SDRG_08687</name>
</gene>
<dbReference type="AlphaFoldDB" id="T0Q6V4"/>
<dbReference type="PANTHER" id="PTHR11571:SF252">
    <property type="entry name" value="GLUTATHIONE S-TRANSFERASE"/>
    <property type="match status" value="1"/>
</dbReference>
<dbReference type="InterPro" id="IPR050213">
    <property type="entry name" value="GST_superfamily"/>
</dbReference>
<dbReference type="Pfam" id="PF02798">
    <property type="entry name" value="GST_N"/>
    <property type="match status" value="1"/>
</dbReference>
<name>T0Q6V4_SAPDV</name>
<dbReference type="Gene3D" id="1.20.1050.10">
    <property type="match status" value="1"/>
</dbReference>
<organism evidence="3 4">
    <name type="scientific">Saprolegnia diclina (strain VS20)</name>
    <dbReference type="NCBI Taxonomy" id="1156394"/>
    <lineage>
        <taxon>Eukaryota</taxon>
        <taxon>Sar</taxon>
        <taxon>Stramenopiles</taxon>
        <taxon>Oomycota</taxon>
        <taxon>Saprolegniomycetes</taxon>
        <taxon>Saprolegniales</taxon>
        <taxon>Saprolegniaceae</taxon>
        <taxon>Saprolegnia</taxon>
    </lineage>
</organism>
<feature type="domain" description="GST N-terminal" evidence="1">
    <location>
        <begin position="4"/>
        <end position="81"/>
    </location>
</feature>
<dbReference type="PROSITE" id="PS50404">
    <property type="entry name" value="GST_NTER"/>
    <property type="match status" value="1"/>
</dbReference>
<evidence type="ECO:0000259" key="2">
    <source>
        <dbReference type="PROSITE" id="PS50405"/>
    </source>
</evidence>
<sequence>MVHPTLKVTYFDMAGRAELTRLALYVADIPFEDERLTGEQFGALKQSLPFKQLPTLTVNGKVLAQSHAMARYAASLGGLYPAADPLAAYRVDEILAASQDVLNALIVAAFSRDAAAKPALLKELAETKLPTMLPCIEARLTSGGKYFLGDTLTLADLELYLMWGNLTSGKWEGVPTTIAEGYKRWKALAAAVGAHPRVQAWNAAHPGQ</sequence>
<dbReference type="InterPro" id="IPR010987">
    <property type="entry name" value="Glutathione-S-Trfase_C-like"/>
</dbReference>